<evidence type="ECO:0000256" key="1">
    <source>
        <dbReference type="SAM" id="MobiDB-lite"/>
    </source>
</evidence>
<feature type="compositionally biased region" description="Polar residues" evidence="1">
    <location>
        <begin position="166"/>
        <end position="179"/>
    </location>
</feature>
<protein>
    <recommendedName>
        <fullName evidence="5">Peptidase M13 N-terminal domain-containing protein</fullName>
    </recommendedName>
</protein>
<name>A0A9D4SR57_RHISA</name>
<dbReference type="PANTHER" id="PTHR11733">
    <property type="entry name" value="ZINC METALLOPROTEASE FAMILY M13 NEPRILYSIN-RELATED"/>
    <property type="match status" value="1"/>
</dbReference>
<dbReference type="Gene3D" id="3.40.390.10">
    <property type="entry name" value="Collagenase (Catalytic Domain)"/>
    <property type="match status" value="1"/>
</dbReference>
<evidence type="ECO:0000256" key="2">
    <source>
        <dbReference type="SAM" id="Phobius"/>
    </source>
</evidence>
<dbReference type="SUPFAM" id="SSF55486">
    <property type="entry name" value="Metalloproteases ('zincins'), catalytic domain"/>
    <property type="match status" value="1"/>
</dbReference>
<feature type="region of interest" description="Disordered" evidence="1">
    <location>
        <begin position="59"/>
        <end position="179"/>
    </location>
</feature>
<sequence>MLLLTSNSLLADLTVLRGRKLPLSESELPMSPMVERDRRSSKGRRVSIDMLPTIDLISPRSALRSPVPEVKSPTEETPATVVPAAPPVPPQTSAVNKGDRKASATGIIRSSLSSRRKGSTGSEKRAVVYPPVRKMRPSAPAEPRGPGGPDTGSPPEQEQPDFSLPGEQQPSLTGVSDSLLSPGTSGIAAFYNNQMTRGSRPSLERRSSRRSSLQRFRRRRSSSLLRRRGSWDSLTQRPYGPAEQLSVSVGKRSVSSGTMTCVVFVFVMVLLVLTMYIANQFLKPPFVADRRVCATDDCVRHALHILRTLNTSADPCLDFHAYVCGSGDGKGGEAQSGNSGKDPDERIGSIDEIDPAWRLARLYTYQVNNILGNLHQLVTIKRTSETTLKALVALSLCLQRERKRHSNAFAAFMKQRKLPWPANSSEHVALVDVVDVLLDLSINWRVSIWVDVRLWHMETRPDMGPVVVLDEPGHVPLIRMEQVSTLNDTEYASAVERTAQFIGEVGESSDTATRGFQDSVAIDQLKRDETDFREAILSALRGGDSYDTLIPLHALRLTRNITLDEWTELLRKYLAPAGLNVTIDTALLILRYPHVKTLTGMMNKISPPRLLNVLGWMLAYSYSWLDNAEFDVLSDQGGPGSGSLSGNGLFVHVLCFVAVHESFGPALEVALLLDRLPSEERLKVTEIVNATAGALVEAVRGSPSVSTSTKADAEKKISLVASRDLWTPKPLLNLSRLDALYTYFPSMRARNFYASWLELRKALRVSLPNRYHGTVMTAKLMRYAGDILYLYSLNMLFLNIPAVFPPKYLSDGNSIMAYAGLGFQLLRQIVRTVDERGRQVEHATAKKSWWEENRVCKINEAESASERREIKDLFALELTSKVAQSSAAVDRKPPRLKHLEKLTAVQTFYVAHDVVKSSRDV</sequence>
<feature type="region of interest" description="Disordered" evidence="1">
    <location>
        <begin position="193"/>
        <end position="221"/>
    </location>
</feature>
<proteinExistence type="predicted"/>
<organism evidence="3 4">
    <name type="scientific">Rhipicephalus sanguineus</name>
    <name type="common">Brown dog tick</name>
    <name type="synonym">Ixodes sanguineus</name>
    <dbReference type="NCBI Taxonomy" id="34632"/>
    <lineage>
        <taxon>Eukaryota</taxon>
        <taxon>Metazoa</taxon>
        <taxon>Ecdysozoa</taxon>
        <taxon>Arthropoda</taxon>
        <taxon>Chelicerata</taxon>
        <taxon>Arachnida</taxon>
        <taxon>Acari</taxon>
        <taxon>Parasitiformes</taxon>
        <taxon>Ixodida</taxon>
        <taxon>Ixodoidea</taxon>
        <taxon>Ixodidae</taxon>
        <taxon>Rhipicephalinae</taxon>
        <taxon>Rhipicephalus</taxon>
        <taxon>Rhipicephalus</taxon>
    </lineage>
</organism>
<reference evidence="3" key="2">
    <citation type="submission" date="2021-09" db="EMBL/GenBank/DDBJ databases">
        <authorList>
            <person name="Jia N."/>
            <person name="Wang J."/>
            <person name="Shi W."/>
            <person name="Du L."/>
            <person name="Sun Y."/>
            <person name="Zhan W."/>
            <person name="Jiang J."/>
            <person name="Wang Q."/>
            <person name="Zhang B."/>
            <person name="Ji P."/>
            <person name="Sakyi L.B."/>
            <person name="Cui X."/>
            <person name="Yuan T."/>
            <person name="Jiang B."/>
            <person name="Yang W."/>
            <person name="Lam T.T.-Y."/>
            <person name="Chang Q."/>
            <person name="Ding S."/>
            <person name="Wang X."/>
            <person name="Zhu J."/>
            <person name="Ruan X."/>
            <person name="Zhao L."/>
            <person name="Wei J."/>
            <person name="Que T."/>
            <person name="Du C."/>
            <person name="Cheng J."/>
            <person name="Dai P."/>
            <person name="Han X."/>
            <person name="Huang E."/>
            <person name="Gao Y."/>
            <person name="Liu J."/>
            <person name="Shao H."/>
            <person name="Ye R."/>
            <person name="Li L."/>
            <person name="Wei W."/>
            <person name="Wang X."/>
            <person name="Wang C."/>
            <person name="Huo Q."/>
            <person name="Li W."/>
            <person name="Guo W."/>
            <person name="Chen H."/>
            <person name="Chen S."/>
            <person name="Zhou L."/>
            <person name="Zhou L."/>
            <person name="Ni X."/>
            <person name="Tian J."/>
            <person name="Zhou Y."/>
            <person name="Sheng Y."/>
            <person name="Liu T."/>
            <person name="Pan Y."/>
            <person name="Xia L."/>
            <person name="Li J."/>
            <person name="Zhao F."/>
            <person name="Cao W."/>
        </authorList>
    </citation>
    <scope>NUCLEOTIDE SEQUENCE</scope>
    <source>
        <strain evidence="3">Rsan-2018</strain>
        <tissue evidence="3">Larvae</tissue>
    </source>
</reference>
<dbReference type="VEuPathDB" id="VectorBase:RSAN_041798"/>
<comment type="caution">
    <text evidence="3">The sequence shown here is derived from an EMBL/GenBank/DDBJ whole genome shotgun (WGS) entry which is preliminary data.</text>
</comment>
<dbReference type="GO" id="GO:0005886">
    <property type="term" value="C:plasma membrane"/>
    <property type="evidence" value="ECO:0007669"/>
    <property type="project" value="TreeGrafter"/>
</dbReference>
<evidence type="ECO:0000313" key="3">
    <source>
        <dbReference type="EMBL" id="KAH7944140.1"/>
    </source>
</evidence>
<feature type="transmembrane region" description="Helical" evidence="2">
    <location>
        <begin position="262"/>
        <end position="282"/>
    </location>
</feature>
<accession>A0A9D4SR57</accession>
<dbReference type="EMBL" id="JABSTV010001253">
    <property type="protein sequence ID" value="KAH7944140.1"/>
    <property type="molecule type" value="Genomic_DNA"/>
</dbReference>
<dbReference type="InterPro" id="IPR000718">
    <property type="entry name" value="Peptidase_M13"/>
</dbReference>
<dbReference type="GO" id="GO:0016485">
    <property type="term" value="P:protein processing"/>
    <property type="evidence" value="ECO:0007669"/>
    <property type="project" value="TreeGrafter"/>
</dbReference>
<dbReference type="Gene3D" id="1.10.1380.10">
    <property type="entry name" value="Neutral endopeptidase , domain2"/>
    <property type="match status" value="1"/>
</dbReference>
<evidence type="ECO:0000313" key="4">
    <source>
        <dbReference type="Proteomes" id="UP000821837"/>
    </source>
</evidence>
<evidence type="ECO:0008006" key="5">
    <source>
        <dbReference type="Google" id="ProtNLM"/>
    </source>
</evidence>
<dbReference type="PROSITE" id="PS51885">
    <property type="entry name" value="NEPRILYSIN"/>
    <property type="match status" value="1"/>
</dbReference>
<dbReference type="PANTHER" id="PTHR11733:SF241">
    <property type="entry name" value="GH26575P-RELATED"/>
    <property type="match status" value="1"/>
</dbReference>
<reference evidence="3" key="1">
    <citation type="journal article" date="2020" name="Cell">
        <title>Large-Scale Comparative Analyses of Tick Genomes Elucidate Their Genetic Diversity and Vector Capacities.</title>
        <authorList>
            <consortium name="Tick Genome and Microbiome Consortium (TIGMIC)"/>
            <person name="Jia N."/>
            <person name="Wang J."/>
            <person name="Shi W."/>
            <person name="Du L."/>
            <person name="Sun Y."/>
            <person name="Zhan W."/>
            <person name="Jiang J.F."/>
            <person name="Wang Q."/>
            <person name="Zhang B."/>
            <person name="Ji P."/>
            <person name="Bell-Sakyi L."/>
            <person name="Cui X.M."/>
            <person name="Yuan T.T."/>
            <person name="Jiang B.G."/>
            <person name="Yang W.F."/>
            <person name="Lam T.T."/>
            <person name="Chang Q.C."/>
            <person name="Ding S.J."/>
            <person name="Wang X.J."/>
            <person name="Zhu J.G."/>
            <person name="Ruan X.D."/>
            <person name="Zhao L."/>
            <person name="Wei J.T."/>
            <person name="Ye R.Z."/>
            <person name="Que T.C."/>
            <person name="Du C.H."/>
            <person name="Zhou Y.H."/>
            <person name="Cheng J.X."/>
            <person name="Dai P.F."/>
            <person name="Guo W.B."/>
            <person name="Han X.H."/>
            <person name="Huang E.J."/>
            <person name="Li L.F."/>
            <person name="Wei W."/>
            <person name="Gao Y.C."/>
            <person name="Liu J.Z."/>
            <person name="Shao H.Z."/>
            <person name="Wang X."/>
            <person name="Wang C.C."/>
            <person name="Yang T.C."/>
            <person name="Huo Q.B."/>
            <person name="Li W."/>
            <person name="Chen H.Y."/>
            <person name="Chen S.E."/>
            <person name="Zhou L.G."/>
            <person name="Ni X.B."/>
            <person name="Tian J.H."/>
            <person name="Sheng Y."/>
            <person name="Liu T."/>
            <person name="Pan Y.S."/>
            <person name="Xia L.Y."/>
            <person name="Li J."/>
            <person name="Zhao F."/>
            <person name="Cao W.C."/>
        </authorList>
    </citation>
    <scope>NUCLEOTIDE SEQUENCE</scope>
    <source>
        <strain evidence="3">Rsan-2018</strain>
    </source>
</reference>
<dbReference type="AlphaFoldDB" id="A0A9D4SR57"/>
<dbReference type="VEuPathDB" id="VectorBase:RSAN_045840"/>
<keyword evidence="2" id="KW-0812">Transmembrane</keyword>
<keyword evidence="2" id="KW-1133">Transmembrane helix</keyword>
<dbReference type="InterPro" id="IPR024079">
    <property type="entry name" value="MetalloPept_cat_dom_sf"/>
</dbReference>
<keyword evidence="2" id="KW-0472">Membrane</keyword>
<dbReference type="GO" id="GO:0004222">
    <property type="term" value="F:metalloendopeptidase activity"/>
    <property type="evidence" value="ECO:0007669"/>
    <property type="project" value="InterPro"/>
</dbReference>
<dbReference type="Proteomes" id="UP000821837">
    <property type="component" value="Unassembled WGS sequence"/>
</dbReference>
<dbReference type="InterPro" id="IPR042089">
    <property type="entry name" value="Peptidase_M13_dom_2"/>
</dbReference>
<keyword evidence="4" id="KW-1185">Reference proteome</keyword>
<gene>
    <name evidence="3" type="ORF">HPB52_016487</name>
</gene>